<dbReference type="InterPro" id="IPR009100">
    <property type="entry name" value="AcylCoA_DH/oxidase_NM_dom_sf"/>
</dbReference>
<keyword evidence="4" id="KW-0274">FAD</keyword>
<evidence type="ECO:0000256" key="3">
    <source>
        <dbReference type="ARBA" id="ARBA00022630"/>
    </source>
</evidence>
<evidence type="ECO:0000256" key="2">
    <source>
        <dbReference type="ARBA" id="ARBA00009347"/>
    </source>
</evidence>
<evidence type="ECO:0000256" key="4">
    <source>
        <dbReference type="ARBA" id="ARBA00022827"/>
    </source>
</evidence>
<dbReference type="Gene3D" id="1.10.540.10">
    <property type="entry name" value="Acyl-CoA dehydrogenase/oxidase, N-terminal domain"/>
    <property type="match status" value="1"/>
</dbReference>
<keyword evidence="5" id="KW-0560">Oxidoreductase</keyword>
<protein>
    <submittedName>
        <fullName evidence="8">Acyl-CoA dehydrogenase</fullName>
    </submittedName>
</protein>
<comment type="caution">
    <text evidence="8">The sequence shown here is derived from an EMBL/GenBank/DDBJ whole genome shotgun (WGS) entry which is preliminary data.</text>
</comment>
<evidence type="ECO:0000313" key="9">
    <source>
        <dbReference type="Proteomes" id="UP000541185"/>
    </source>
</evidence>
<keyword evidence="3" id="KW-0285">Flavoprotein</keyword>
<dbReference type="AlphaFoldDB" id="A0A848GXX3"/>
<dbReference type="Pfam" id="PF00441">
    <property type="entry name" value="Acyl-CoA_dh_1"/>
    <property type="match status" value="1"/>
</dbReference>
<dbReference type="PANTHER" id="PTHR43884">
    <property type="entry name" value="ACYL-COA DEHYDROGENASE"/>
    <property type="match status" value="1"/>
</dbReference>
<reference evidence="8 9" key="1">
    <citation type="submission" date="2020-04" db="EMBL/GenBank/DDBJ databases">
        <title>Ramlibacter sp. G-1-2-2 isolated from soil.</title>
        <authorList>
            <person name="Dahal R.H."/>
        </authorList>
    </citation>
    <scope>NUCLEOTIDE SEQUENCE [LARGE SCALE GENOMIC DNA]</scope>
    <source>
        <strain evidence="8 9">G-1-2-2</strain>
    </source>
</reference>
<dbReference type="RefSeq" id="WP_169417728.1">
    <property type="nucleotide sequence ID" value="NZ_JABBFX010000001.1"/>
</dbReference>
<dbReference type="GO" id="GO:0050660">
    <property type="term" value="F:flavin adenine dinucleotide binding"/>
    <property type="evidence" value="ECO:0007669"/>
    <property type="project" value="InterPro"/>
</dbReference>
<dbReference type="InterPro" id="IPR036250">
    <property type="entry name" value="AcylCo_DH-like_C"/>
</dbReference>
<keyword evidence="9" id="KW-1185">Reference proteome</keyword>
<comment type="similarity">
    <text evidence="2">Belongs to the acyl-CoA dehydrogenase family.</text>
</comment>
<evidence type="ECO:0000256" key="1">
    <source>
        <dbReference type="ARBA" id="ARBA00001974"/>
    </source>
</evidence>
<dbReference type="GO" id="GO:0003995">
    <property type="term" value="F:acyl-CoA dehydrogenase activity"/>
    <property type="evidence" value="ECO:0007669"/>
    <property type="project" value="TreeGrafter"/>
</dbReference>
<accession>A0A848GXX3</accession>
<dbReference type="EMBL" id="JABBFX010000001">
    <property type="protein sequence ID" value="NML43526.1"/>
    <property type="molecule type" value="Genomic_DNA"/>
</dbReference>
<name>A0A848GXX3_9BURK</name>
<dbReference type="SUPFAM" id="SSF47203">
    <property type="entry name" value="Acyl-CoA dehydrogenase C-terminal domain-like"/>
    <property type="match status" value="1"/>
</dbReference>
<organism evidence="8 9">
    <name type="scientific">Ramlibacter agri</name>
    <dbReference type="NCBI Taxonomy" id="2728837"/>
    <lineage>
        <taxon>Bacteria</taxon>
        <taxon>Pseudomonadati</taxon>
        <taxon>Pseudomonadota</taxon>
        <taxon>Betaproteobacteria</taxon>
        <taxon>Burkholderiales</taxon>
        <taxon>Comamonadaceae</taxon>
        <taxon>Ramlibacter</taxon>
    </lineage>
</organism>
<proteinExistence type="inferred from homology"/>
<feature type="domain" description="Acyl-CoA dehydrogenase/oxidase N-terminal" evidence="7">
    <location>
        <begin position="1"/>
        <end position="75"/>
    </location>
</feature>
<dbReference type="Proteomes" id="UP000541185">
    <property type="component" value="Unassembled WGS sequence"/>
</dbReference>
<gene>
    <name evidence="8" type="ORF">HHL11_07185</name>
</gene>
<comment type="cofactor">
    <cofactor evidence="1">
        <name>FAD</name>
        <dbReference type="ChEBI" id="CHEBI:57692"/>
    </cofactor>
</comment>
<dbReference type="PANTHER" id="PTHR43884:SF20">
    <property type="entry name" value="ACYL-COA DEHYDROGENASE FADE28"/>
    <property type="match status" value="1"/>
</dbReference>
<dbReference type="Gene3D" id="1.20.140.10">
    <property type="entry name" value="Butyryl-CoA Dehydrogenase, subunit A, domain 3"/>
    <property type="match status" value="1"/>
</dbReference>
<feature type="domain" description="Acyl-CoA dehydrogenase/oxidase C-terminal" evidence="6">
    <location>
        <begin position="181"/>
        <end position="301"/>
    </location>
</feature>
<dbReference type="Pfam" id="PF02771">
    <property type="entry name" value="Acyl-CoA_dh_N"/>
    <property type="match status" value="1"/>
</dbReference>
<dbReference type="SUPFAM" id="SSF56645">
    <property type="entry name" value="Acyl-CoA dehydrogenase NM domain-like"/>
    <property type="match status" value="1"/>
</dbReference>
<evidence type="ECO:0000256" key="5">
    <source>
        <dbReference type="ARBA" id="ARBA00023002"/>
    </source>
</evidence>
<evidence type="ECO:0000313" key="8">
    <source>
        <dbReference type="EMBL" id="NML43526.1"/>
    </source>
</evidence>
<dbReference type="InterPro" id="IPR037069">
    <property type="entry name" value="AcylCoA_DH/ox_N_sf"/>
</dbReference>
<evidence type="ECO:0000259" key="6">
    <source>
        <dbReference type="Pfam" id="PF00441"/>
    </source>
</evidence>
<sequence>MFAEAIASLLQDRCTPQAVRAIEQGGSPAALSAALEESGFHELLAPEDAGGGGASWPDFHRVIELCGAHALPLPLAQTMAARAVVRAQPLPNGWITFAPWLVREADGSLRAGQVPFGRTASHVVGMAGDVALLLPVADARMEANGVYGSLAASLRWEPDAGTALDVTLPAARLQGLAAAIHASLLSGAMKKVFDLAMGYANERAQFGKPIGKFQAIQHQLSVMAEHVAAAAIAAEAAYHTEDQGLPAYAACAVAKARTSEAAQLVASTAHAVHGAIGVTEEYDLQLYTRRLHEWRMADGSETYWHRALGALCVQRSDALFVDLAREVFA</sequence>
<evidence type="ECO:0000259" key="7">
    <source>
        <dbReference type="Pfam" id="PF02771"/>
    </source>
</evidence>
<dbReference type="InterPro" id="IPR009075">
    <property type="entry name" value="AcylCo_DH/oxidase_C"/>
</dbReference>
<dbReference type="InterPro" id="IPR013786">
    <property type="entry name" value="AcylCoA_DH/ox_N"/>
</dbReference>